<keyword evidence="3" id="KW-1185">Reference proteome</keyword>
<name>Q04EI3_OENOB</name>
<dbReference type="HOGENOM" id="CLU_2789840_0_0_9"/>
<keyword evidence="1" id="KW-0812">Transmembrane</keyword>
<accession>Q04EI3</accession>
<organism evidence="2 3">
    <name type="scientific">Oenococcus oeni (strain ATCC BAA-331 / PSU-1)</name>
    <dbReference type="NCBI Taxonomy" id="203123"/>
    <lineage>
        <taxon>Bacteria</taxon>
        <taxon>Bacillati</taxon>
        <taxon>Bacillota</taxon>
        <taxon>Bacilli</taxon>
        <taxon>Lactobacillales</taxon>
        <taxon>Lactobacillaceae</taxon>
        <taxon>Oenococcus</taxon>
    </lineage>
</organism>
<dbReference type="STRING" id="203123.OEOE_1266"/>
<gene>
    <name evidence="2" type="ordered locus">OEOE_1266</name>
</gene>
<dbReference type="AlphaFoldDB" id="Q04EI3"/>
<dbReference type="EMBL" id="CP000411">
    <property type="protein sequence ID" value="ABJ57139.1"/>
    <property type="molecule type" value="Genomic_DNA"/>
</dbReference>
<sequence length="68" mass="7653">MRRRFLSRIFAVLVFFFAVEAAFLTVDLVAGAAFLAALVVFFVVRPVAAVFFSGIFSPYLTRQILTKF</sequence>
<evidence type="ECO:0000313" key="2">
    <source>
        <dbReference type="EMBL" id="ABJ57139.1"/>
    </source>
</evidence>
<proteinExistence type="predicted"/>
<evidence type="ECO:0000256" key="1">
    <source>
        <dbReference type="SAM" id="Phobius"/>
    </source>
</evidence>
<keyword evidence="1" id="KW-1133">Transmembrane helix</keyword>
<keyword evidence="1" id="KW-0472">Membrane</keyword>
<feature type="transmembrane region" description="Helical" evidence="1">
    <location>
        <begin position="31"/>
        <end position="60"/>
    </location>
</feature>
<protein>
    <submittedName>
        <fullName evidence="2">Uncharacterized protein</fullName>
    </submittedName>
</protein>
<dbReference type="KEGG" id="ooe:OEOE_1266"/>
<reference evidence="2 3" key="1">
    <citation type="journal article" date="2006" name="Proc. Natl. Acad. Sci. U.S.A.">
        <title>Comparative genomics of the lactic acid bacteria.</title>
        <authorList>
            <person name="Makarova K."/>
            <person name="Slesarev A."/>
            <person name="Wolf Y."/>
            <person name="Sorokin A."/>
            <person name="Mirkin B."/>
            <person name="Koonin E."/>
            <person name="Pavlov A."/>
            <person name="Pavlova N."/>
            <person name="Karamychev V."/>
            <person name="Polouchine N."/>
            <person name="Shakhova V."/>
            <person name="Grigoriev I."/>
            <person name="Lou Y."/>
            <person name="Rohksar D."/>
            <person name="Lucas S."/>
            <person name="Huang K."/>
            <person name="Goodstein D.M."/>
            <person name="Hawkins T."/>
            <person name="Plengvidhya V."/>
            <person name="Welker D."/>
            <person name="Hughes J."/>
            <person name="Goh Y."/>
            <person name="Benson A."/>
            <person name="Baldwin K."/>
            <person name="Lee J.H."/>
            <person name="Diaz-Muniz I."/>
            <person name="Dosti B."/>
            <person name="Smeianov V."/>
            <person name="Wechter W."/>
            <person name="Barabote R."/>
            <person name="Lorca G."/>
            <person name="Altermann E."/>
            <person name="Barrangou R."/>
            <person name="Ganesan B."/>
            <person name="Xie Y."/>
            <person name="Rawsthorne H."/>
            <person name="Tamir D."/>
            <person name="Parker C."/>
            <person name="Breidt F."/>
            <person name="Broadbent J."/>
            <person name="Hutkins R."/>
            <person name="O'Sullivan D."/>
            <person name="Steele J."/>
            <person name="Unlu G."/>
            <person name="Saier M."/>
            <person name="Klaenhammer T."/>
            <person name="Richardson P."/>
            <person name="Kozyavkin S."/>
            <person name="Weimer B."/>
            <person name="Mills D."/>
        </authorList>
    </citation>
    <scope>NUCLEOTIDE SEQUENCE [LARGE SCALE GENOMIC DNA]</scope>
    <source>
        <strain evidence="3">ATCC BAA-331 / PSU-1</strain>
    </source>
</reference>
<evidence type="ECO:0000313" key="3">
    <source>
        <dbReference type="Proteomes" id="UP000000774"/>
    </source>
</evidence>
<dbReference type="Proteomes" id="UP000000774">
    <property type="component" value="Chromosome"/>
</dbReference>